<protein>
    <recommendedName>
        <fullName evidence="3">RNA polymerase subunit sigma-70</fullName>
    </recommendedName>
</protein>
<dbReference type="AlphaFoldDB" id="A0A2R7YS25"/>
<gene>
    <name evidence="1" type="ORF">C7S10_21405</name>
</gene>
<reference evidence="1 2" key="1">
    <citation type="submission" date="2018-03" db="EMBL/GenBank/DDBJ databases">
        <authorList>
            <person name="Keele B.F."/>
        </authorList>
    </citation>
    <scope>NUCLEOTIDE SEQUENCE [LARGE SCALE GENOMIC DNA]</scope>
    <source>
        <strain evidence="1 2">IB-3</strain>
    </source>
</reference>
<proteinExistence type="predicted"/>
<evidence type="ECO:0000313" key="1">
    <source>
        <dbReference type="EMBL" id="PUA79034.1"/>
    </source>
</evidence>
<dbReference type="EMBL" id="PYXZ01000013">
    <property type="protein sequence ID" value="PUA79034.1"/>
    <property type="molecule type" value="Genomic_DNA"/>
</dbReference>
<dbReference type="InterPro" id="IPR032580">
    <property type="entry name" value="SatD"/>
</dbReference>
<dbReference type="InterPro" id="IPR036388">
    <property type="entry name" value="WH-like_DNA-bd_sf"/>
</dbReference>
<sequence>MPVTTLIGDLIGSRVSADRRALHARFQQAIDDVNERFAPPTPARITVGDEYQAVFASLGDALAASLLVRIALRPDGDIRHGLGRGEVQVLDASPRVEDGPGWWAARAGIERVEAAEGRAASRTLRTAYVAGPAGEDEAGTGPGTDTEALVNATLLLRDELVTGLSDRSLSVLRGLLDDETQRDLAERLGISPSAVSQRVRADGLGTIVAAHDLMKEIP</sequence>
<keyword evidence="2" id="KW-1185">Reference proteome</keyword>
<dbReference type="Pfam" id="PF16264">
    <property type="entry name" value="SatD"/>
    <property type="match status" value="1"/>
</dbReference>
<dbReference type="Pfam" id="PF13412">
    <property type="entry name" value="HTH_24"/>
    <property type="match status" value="1"/>
</dbReference>
<evidence type="ECO:0008006" key="3">
    <source>
        <dbReference type="Google" id="ProtNLM"/>
    </source>
</evidence>
<comment type="caution">
    <text evidence="1">The sequence shown here is derived from an EMBL/GenBank/DDBJ whole genome shotgun (WGS) entry which is preliminary data.</text>
</comment>
<dbReference type="Proteomes" id="UP000244867">
    <property type="component" value="Unassembled WGS sequence"/>
</dbReference>
<evidence type="ECO:0000313" key="2">
    <source>
        <dbReference type="Proteomes" id="UP000244867"/>
    </source>
</evidence>
<dbReference type="OrthoDB" id="4711815at2"/>
<accession>A0A2R7YS25</accession>
<name>A0A2R7YS25_9ACTN</name>
<dbReference type="Gene3D" id="1.10.10.10">
    <property type="entry name" value="Winged helix-like DNA-binding domain superfamily/Winged helix DNA-binding domain"/>
    <property type="match status" value="1"/>
</dbReference>
<organism evidence="1 2">
    <name type="scientific">Nocardioides currus</name>
    <dbReference type="NCBI Taxonomy" id="2133958"/>
    <lineage>
        <taxon>Bacteria</taxon>
        <taxon>Bacillati</taxon>
        <taxon>Actinomycetota</taxon>
        <taxon>Actinomycetes</taxon>
        <taxon>Propionibacteriales</taxon>
        <taxon>Nocardioidaceae</taxon>
        <taxon>Nocardioides</taxon>
    </lineage>
</organism>
<dbReference type="RefSeq" id="WP_108346868.1">
    <property type="nucleotide sequence ID" value="NZ_PYXZ01000013.1"/>
</dbReference>